<protein>
    <submittedName>
        <fullName evidence="2">Uncharacterized protein</fullName>
    </submittedName>
</protein>
<evidence type="ECO:0000313" key="2">
    <source>
        <dbReference type="EMBL" id="NNU35766.1"/>
    </source>
</evidence>
<keyword evidence="3" id="KW-1185">Reference proteome</keyword>
<dbReference type="EMBL" id="JABFCN010000008">
    <property type="protein sequence ID" value="NNU35766.1"/>
    <property type="molecule type" value="Genomic_DNA"/>
</dbReference>
<evidence type="ECO:0000313" key="3">
    <source>
        <dbReference type="Proteomes" id="UP000519972"/>
    </source>
</evidence>
<dbReference type="AlphaFoldDB" id="A0A7Y3S2D8"/>
<comment type="caution">
    <text evidence="2">The sequence shown here is derived from an EMBL/GenBank/DDBJ whole genome shotgun (WGS) entry which is preliminary data.</text>
</comment>
<gene>
    <name evidence="2" type="ORF">G9X64_04545</name>
</gene>
<evidence type="ECO:0000256" key="1">
    <source>
        <dbReference type="SAM" id="MobiDB-lite"/>
    </source>
</evidence>
<feature type="region of interest" description="Disordered" evidence="1">
    <location>
        <begin position="1"/>
        <end position="20"/>
    </location>
</feature>
<dbReference type="RefSeq" id="WP_168317739.1">
    <property type="nucleotide sequence ID" value="NZ_JABFCN010000008.1"/>
</dbReference>
<sequence length="60" mass="6420">MHLLPLQPGNRPQERDCGAGETMAHGGRDVLMPPINAFAVQHGLPNAQLVVLYPDANHGP</sequence>
<organism evidence="2 3">
    <name type="scientific">Rhizobium sophorae</name>
    <dbReference type="NCBI Taxonomy" id="1535242"/>
    <lineage>
        <taxon>Bacteria</taxon>
        <taxon>Pseudomonadati</taxon>
        <taxon>Pseudomonadota</taxon>
        <taxon>Alphaproteobacteria</taxon>
        <taxon>Hyphomicrobiales</taxon>
        <taxon>Rhizobiaceae</taxon>
        <taxon>Rhizobium/Agrobacterium group</taxon>
        <taxon>Rhizobium</taxon>
    </lineage>
</organism>
<accession>A0A7Y3S2D8</accession>
<name>A0A7Y3S2D8_9HYPH</name>
<proteinExistence type="predicted"/>
<reference evidence="2 3" key="1">
    <citation type="submission" date="2020-02" db="EMBL/GenBank/DDBJ databases">
        <authorList>
            <person name="Sun Q."/>
        </authorList>
    </citation>
    <scope>NUCLEOTIDE SEQUENCE [LARGE SCALE GENOMIC DNA]</scope>
    <source>
        <strain evidence="2 3">CCBAU 03386</strain>
    </source>
</reference>
<dbReference type="Proteomes" id="UP000519972">
    <property type="component" value="Unassembled WGS sequence"/>
</dbReference>